<reference evidence="2" key="1">
    <citation type="journal article" date="2019" name="bioRxiv">
        <title>The Genome of the Zebra Mussel, Dreissena polymorpha: A Resource for Invasive Species Research.</title>
        <authorList>
            <person name="McCartney M.A."/>
            <person name="Auch B."/>
            <person name="Kono T."/>
            <person name="Mallez S."/>
            <person name="Zhang Y."/>
            <person name="Obille A."/>
            <person name="Becker A."/>
            <person name="Abrahante J.E."/>
            <person name="Garbe J."/>
            <person name="Badalamenti J.P."/>
            <person name="Herman A."/>
            <person name="Mangelson H."/>
            <person name="Liachko I."/>
            <person name="Sullivan S."/>
            <person name="Sone E.D."/>
            <person name="Koren S."/>
            <person name="Silverstein K.A.T."/>
            <person name="Beckman K.B."/>
            <person name="Gohl D.M."/>
        </authorList>
    </citation>
    <scope>NUCLEOTIDE SEQUENCE</scope>
    <source>
        <strain evidence="2">Duluth1</strain>
        <tissue evidence="2">Whole animal</tissue>
    </source>
</reference>
<dbReference type="Proteomes" id="UP000828390">
    <property type="component" value="Unassembled WGS sequence"/>
</dbReference>
<reference evidence="2" key="2">
    <citation type="submission" date="2020-11" db="EMBL/GenBank/DDBJ databases">
        <authorList>
            <person name="McCartney M.A."/>
            <person name="Auch B."/>
            <person name="Kono T."/>
            <person name="Mallez S."/>
            <person name="Becker A."/>
            <person name="Gohl D.M."/>
            <person name="Silverstein K.A.T."/>
            <person name="Koren S."/>
            <person name="Bechman K.B."/>
            <person name="Herman A."/>
            <person name="Abrahante J.E."/>
            <person name="Garbe J."/>
        </authorList>
    </citation>
    <scope>NUCLEOTIDE SEQUENCE</scope>
    <source>
        <strain evidence="2">Duluth1</strain>
        <tissue evidence="2">Whole animal</tissue>
    </source>
</reference>
<name>A0A9D4RVM6_DREPO</name>
<organism evidence="2 3">
    <name type="scientific">Dreissena polymorpha</name>
    <name type="common">Zebra mussel</name>
    <name type="synonym">Mytilus polymorpha</name>
    <dbReference type="NCBI Taxonomy" id="45954"/>
    <lineage>
        <taxon>Eukaryota</taxon>
        <taxon>Metazoa</taxon>
        <taxon>Spiralia</taxon>
        <taxon>Lophotrochozoa</taxon>
        <taxon>Mollusca</taxon>
        <taxon>Bivalvia</taxon>
        <taxon>Autobranchia</taxon>
        <taxon>Heteroconchia</taxon>
        <taxon>Euheterodonta</taxon>
        <taxon>Imparidentia</taxon>
        <taxon>Neoheterodontei</taxon>
        <taxon>Myida</taxon>
        <taxon>Dreissenoidea</taxon>
        <taxon>Dreissenidae</taxon>
        <taxon>Dreissena</taxon>
    </lineage>
</organism>
<sequence>MASRQCSCFNRRSSRSSTKSTEDDQQRPLINFLCQSRRRRRKGQTRMWDSWNGNILENGSRLEETAQVSTRDHRDKPETRHSTVVSCIKTGCDGGANSTMRGGD</sequence>
<proteinExistence type="predicted"/>
<evidence type="ECO:0000256" key="1">
    <source>
        <dbReference type="SAM" id="MobiDB-lite"/>
    </source>
</evidence>
<accession>A0A9D4RVM6</accession>
<dbReference type="EMBL" id="JAIWYP010000001">
    <property type="protein sequence ID" value="KAH3882779.1"/>
    <property type="molecule type" value="Genomic_DNA"/>
</dbReference>
<feature type="region of interest" description="Disordered" evidence="1">
    <location>
        <begin position="1"/>
        <end position="83"/>
    </location>
</feature>
<feature type="compositionally biased region" description="Low complexity" evidence="1">
    <location>
        <begin position="1"/>
        <end position="17"/>
    </location>
</feature>
<comment type="caution">
    <text evidence="2">The sequence shown here is derived from an EMBL/GenBank/DDBJ whole genome shotgun (WGS) entry which is preliminary data.</text>
</comment>
<dbReference type="AlphaFoldDB" id="A0A9D4RVM6"/>
<evidence type="ECO:0000313" key="3">
    <source>
        <dbReference type="Proteomes" id="UP000828390"/>
    </source>
</evidence>
<gene>
    <name evidence="2" type="ORF">DPMN_006724</name>
</gene>
<feature type="compositionally biased region" description="Basic and acidic residues" evidence="1">
    <location>
        <begin position="60"/>
        <end position="81"/>
    </location>
</feature>
<keyword evidence="3" id="KW-1185">Reference proteome</keyword>
<protein>
    <submittedName>
        <fullName evidence="2">Uncharacterized protein</fullName>
    </submittedName>
</protein>
<evidence type="ECO:0000313" key="2">
    <source>
        <dbReference type="EMBL" id="KAH3882779.1"/>
    </source>
</evidence>